<accession>A0A1V1V9C4</accession>
<dbReference type="AlphaFoldDB" id="A0A1V1V9C4"/>
<dbReference type="RefSeq" id="WP_086957603.1">
    <property type="nucleotide sequence ID" value="NZ_AP018045.1"/>
</dbReference>
<evidence type="ECO:0000313" key="2">
    <source>
        <dbReference type="EMBL" id="BAX52040.1"/>
    </source>
</evidence>
<keyword evidence="1" id="KW-0732">Signal</keyword>
<protein>
    <submittedName>
        <fullName evidence="2">Uncharacterized protein</fullName>
    </submittedName>
</protein>
<dbReference type="Proteomes" id="UP000218676">
    <property type="component" value="Chromosome 1"/>
</dbReference>
<dbReference type="EMBL" id="CP061854">
    <property type="protein sequence ID" value="QOD56040.1"/>
    <property type="molecule type" value="Genomic_DNA"/>
</dbReference>
<feature type="signal peptide" evidence="1">
    <location>
        <begin position="1"/>
        <end position="21"/>
    </location>
</feature>
<organism evidence="2 4">
    <name type="scientific">Photobacterium damsela subsp. piscicida</name>
    <name type="common">Pasteurella piscicida</name>
    <dbReference type="NCBI Taxonomy" id="38294"/>
    <lineage>
        <taxon>Bacteria</taxon>
        <taxon>Pseudomonadati</taxon>
        <taxon>Pseudomonadota</taxon>
        <taxon>Gammaproteobacteria</taxon>
        <taxon>Vibrionales</taxon>
        <taxon>Vibrionaceae</taxon>
        <taxon>Photobacterium</taxon>
    </lineage>
</organism>
<dbReference type="Proteomes" id="UP000516656">
    <property type="component" value="Chromosome 1"/>
</dbReference>
<gene>
    <name evidence="3" type="ORF">IC627_12365</name>
    <name evidence="2" type="ORF">PDPUS_1_00665</name>
</gene>
<reference evidence="2" key="1">
    <citation type="journal article" date="2017" name="Genome Announc.">
        <title>Whole-Genome Sequence of Photobacterium damselae subsp. piscicida Strain 91-197, Isolated from Hybrid Striped Bass (Morone sp.) in the United States.</title>
        <authorList>
            <person name="Teru Y."/>
            <person name="Hikima J."/>
            <person name="Kono T."/>
            <person name="Sakai M."/>
            <person name="Takano T."/>
            <person name="Hawke J.P."/>
            <person name="Takeyama H."/>
            <person name="Aoki T."/>
        </authorList>
    </citation>
    <scope>NUCLEOTIDE SEQUENCE</scope>
    <source>
        <strain evidence="2">91-197</strain>
    </source>
</reference>
<dbReference type="EMBL" id="AP018045">
    <property type="protein sequence ID" value="BAX52040.1"/>
    <property type="molecule type" value="Genomic_DNA"/>
</dbReference>
<name>A0A1V1V9C4_PHODP</name>
<evidence type="ECO:0000313" key="5">
    <source>
        <dbReference type="Proteomes" id="UP000516656"/>
    </source>
</evidence>
<evidence type="ECO:0000313" key="4">
    <source>
        <dbReference type="Proteomes" id="UP000218676"/>
    </source>
</evidence>
<feature type="chain" id="PRO_5041531051" evidence="1">
    <location>
        <begin position="22"/>
        <end position="128"/>
    </location>
</feature>
<evidence type="ECO:0000313" key="3">
    <source>
        <dbReference type="EMBL" id="QOD56040.1"/>
    </source>
</evidence>
<reference evidence="3 5" key="3">
    <citation type="submission" date="2020-09" db="EMBL/GenBank/DDBJ databases">
        <title>Complete, closed and curated genome sequences of Photobacterium damselae subsp. piscicida isolates from Australia indicate localised evolution and additional plasmid-borne pathogenicity mechanisms.</title>
        <authorList>
            <person name="Baseggio L."/>
            <person name="Silayeva O."/>
            <person name="Buller N."/>
            <person name="Landos M."/>
            <person name="Engelstaedter J."/>
            <person name="Barnes A.C."/>
        </authorList>
    </citation>
    <scope>NUCLEOTIDE SEQUENCE [LARGE SCALE GENOMIC DNA]</scope>
    <source>
        <strain evidence="3 5">AS-16-0540-1</strain>
    </source>
</reference>
<evidence type="ECO:0000256" key="1">
    <source>
        <dbReference type="SAM" id="SignalP"/>
    </source>
</evidence>
<reference evidence="4" key="2">
    <citation type="submission" date="2017-05" db="EMBL/GenBank/DDBJ databases">
        <title>Whole genome sequence of fish pathogenic bacteria, Photobacterium damselae subsp. piscicida, strain 91-197, isolated from hybrid striped bass (Morone sp.) in USA.</title>
        <authorList>
            <person name="Teru Y."/>
            <person name="Hikima J."/>
            <person name="Kono T."/>
            <person name="Sakai M."/>
            <person name="Takano T."/>
            <person name="Hawke J.P."/>
            <person name="Takeyama H."/>
            <person name="Aoki T."/>
        </authorList>
    </citation>
    <scope>NUCLEOTIDE SEQUENCE [LARGE SCALE GENOMIC DNA]</scope>
    <source>
        <strain evidence="4">91-197</strain>
    </source>
</reference>
<sequence>MNKVNSAVCLSVLLMSSASMANVVTGNNSESSFVCVNLPFGVGYAAKIYATAPNFQSPMTEKFNLGETRCVNVDDVADGDPVTVHVAPILATSGAEIVCTPNFVKQSGTSKNYQSSGSLGAPWCEEVK</sequence>
<proteinExistence type="predicted"/>